<proteinExistence type="predicted"/>
<keyword evidence="3" id="KW-1185">Reference proteome</keyword>
<reference evidence="2 3" key="1">
    <citation type="submission" date="2020-11" db="EMBL/GenBank/DDBJ databases">
        <authorList>
            <person name="Wallbank WR R."/>
            <person name="Pardo Diaz C."/>
            <person name="Kozak K."/>
            <person name="Martin S."/>
            <person name="Jiggins C."/>
            <person name="Moest M."/>
            <person name="Warren A I."/>
            <person name="Generalovic N T."/>
            <person name="Byers J.R.P. K."/>
            <person name="Montejo-Kovacevich G."/>
            <person name="Yen C E."/>
        </authorList>
    </citation>
    <scope>NUCLEOTIDE SEQUENCE [LARGE SCALE GENOMIC DNA]</scope>
</reference>
<keyword evidence="1" id="KW-0732">Signal</keyword>
<accession>A0A7R8YXT5</accession>
<organism evidence="2 3">
    <name type="scientific">Hermetia illucens</name>
    <name type="common">Black soldier fly</name>
    <dbReference type="NCBI Taxonomy" id="343691"/>
    <lineage>
        <taxon>Eukaryota</taxon>
        <taxon>Metazoa</taxon>
        <taxon>Ecdysozoa</taxon>
        <taxon>Arthropoda</taxon>
        <taxon>Hexapoda</taxon>
        <taxon>Insecta</taxon>
        <taxon>Pterygota</taxon>
        <taxon>Neoptera</taxon>
        <taxon>Endopterygota</taxon>
        <taxon>Diptera</taxon>
        <taxon>Brachycera</taxon>
        <taxon>Stratiomyomorpha</taxon>
        <taxon>Stratiomyidae</taxon>
        <taxon>Hermetiinae</taxon>
        <taxon>Hermetia</taxon>
    </lineage>
</organism>
<feature type="chain" id="PRO_5030521045" evidence="1">
    <location>
        <begin position="20"/>
        <end position="106"/>
    </location>
</feature>
<dbReference type="InParanoid" id="A0A7R8YXT5"/>
<gene>
    <name evidence="2" type="ORF">HERILL_LOCUS11883</name>
</gene>
<protein>
    <submittedName>
        <fullName evidence="2">Uncharacterized protein</fullName>
    </submittedName>
</protein>
<feature type="signal peptide" evidence="1">
    <location>
        <begin position="1"/>
        <end position="19"/>
    </location>
</feature>
<evidence type="ECO:0000313" key="3">
    <source>
        <dbReference type="Proteomes" id="UP000594454"/>
    </source>
</evidence>
<dbReference type="EMBL" id="LR899012">
    <property type="protein sequence ID" value="CAD7089328.1"/>
    <property type="molecule type" value="Genomic_DNA"/>
</dbReference>
<dbReference type="AlphaFoldDB" id="A0A7R8YXT5"/>
<name>A0A7R8YXT5_HERIL</name>
<evidence type="ECO:0000313" key="2">
    <source>
        <dbReference type="EMBL" id="CAD7089328.1"/>
    </source>
</evidence>
<evidence type="ECO:0000256" key="1">
    <source>
        <dbReference type="SAM" id="SignalP"/>
    </source>
</evidence>
<sequence>MQFVTLLLVILSLSLSTFAFDVARKVNPETSAVARPEVSEYPEIPEGTKLQEFVMMDIEIEEEDADNRDETIQRIKCVPSQCNQICRVLGKKCGYCKNSSTCVCLG</sequence>
<dbReference type="Proteomes" id="UP000594454">
    <property type="component" value="Chromosome 4"/>
</dbReference>